<evidence type="ECO:0000313" key="10">
    <source>
        <dbReference type="Proteomes" id="UP000054937"/>
    </source>
</evidence>
<evidence type="ECO:0000256" key="7">
    <source>
        <dbReference type="SAM" id="Phobius"/>
    </source>
</evidence>
<evidence type="ECO:0000256" key="2">
    <source>
        <dbReference type="ARBA" id="ARBA00006665"/>
    </source>
</evidence>
<keyword evidence="3 7" id="KW-0812">Transmembrane</keyword>
<dbReference type="PANTHER" id="PTHR10383">
    <property type="entry name" value="SERINE INCORPORATOR"/>
    <property type="match status" value="1"/>
</dbReference>
<dbReference type="Pfam" id="PF03348">
    <property type="entry name" value="Serinc"/>
    <property type="match status" value="1"/>
</dbReference>
<evidence type="ECO:0000256" key="3">
    <source>
        <dbReference type="ARBA" id="ARBA00022692"/>
    </source>
</evidence>
<dbReference type="Proteomes" id="UP000054937">
    <property type="component" value="Unassembled WGS sequence"/>
</dbReference>
<dbReference type="OrthoDB" id="5963193at2759"/>
<organism evidence="9 10">
    <name type="scientific">Pseudocohnilembus persalinus</name>
    <name type="common">Ciliate</name>
    <dbReference type="NCBI Taxonomy" id="266149"/>
    <lineage>
        <taxon>Eukaryota</taxon>
        <taxon>Sar</taxon>
        <taxon>Alveolata</taxon>
        <taxon>Ciliophora</taxon>
        <taxon>Intramacronucleata</taxon>
        <taxon>Oligohymenophorea</taxon>
        <taxon>Scuticociliatia</taxon>
        <taxon>Philasterida</taxon>
        <taxon>Pseudocohnilembidae</taxon>
        <taxon>Pseudocohnilembus</taxon>
    </lineage>
</organism>
<feature type="transmembrane region" description="Helical" evidence="7">
    <location>
        <begin position="197"/>
        <end position="216"/>
    </location>
</feature>
<gene>
    <name evidence="9" type="ORF">PPERSA_05317</name>
</gene>
<feature type="transmembrane region" description="Helical" evidence="7">
    <location>
        <begin position="397"/>
        <end position="423"/>
    </location>
</feature>
<feature type="coiled-coil region" evidence="6">
    <location>
        <begin position="300"/>
        <end position="354"/>
    </location>
</feature>
<feature type="transmembrane region" description="Helical" evidence="7">
    <location>
        <begin position="223"/>
        <end position="240"/>
    </location>
</feature>
<dbReference type="PANTHER" id="PTHR10383:SF9">
    <property type="entry name" value="SERINE INCORPORATOR, ISOFORM F"/>
    <property type="match status" value="1"/>
</dbReference>
<comment type="caution">
    <text evidence="9">The sequence shown here is derived from an EMBL/GenBank/DDBJ whole genome shotgun (WGS) entry which is preliminary data.</text>
</comment>
<dbReference type="InParanoid" id="A0A0V0R6S8"/>
<keyword evidence="6" id="KW-0175">Coiled coil</keyword>
<feature type="chain" id="PRO_5006867729" description="TMS membrane protein/tumor differentially expressed protein" evidence="8">
    <location>
        <begin position="19"/>
        <end position="429"/>
    </location>
</feature>
<evidence type="ECO:0008006" key="11">
    <source>
        <dbReference type="Google" id="ProtNLM"/>
    </source>
</evidence>
<dbReference type="AlphaFoldDB" id="A0A0V0R6S8"/>
<feature type="transmembrane region" description="Helical" evidence="7">
    <location>
        <begin position="165"/>
        <end position="191"/>
    </location>
</feature>
<dbReference type="EMBL" id="LDAU01000042">
    <property type="protein sequence ID" value="KRX09925.1"/>
    <property type="molecule type" value="Genomic_DNA"/>
</dbReference>
<reference evidence="9 10" key="1">
    <citation type="journal article" date="2015" name="Sci. Rep.">
        <title>Genome of the facultative scuticociliatosis pathogen Pseudocohnilembus persalinus provides insight into its virulence through horizontal gene transfer.</title>
        <authorList>
            <person name="Xiong J."/>
            <person name="Wang G."/>
            <person name="Cheng J."/>
            <person name="Tian M."/>
            <person name="Pan X."/>
            <person name="Warren A."/>
            <person name="Jiang C."/>
            <person name="Yuan D."/>
            <person name="Miao W."/>
        </authorList>
    </citation>
    <scope>NUCLEOTIDE SEQUENCE [LARGE SCALE GENOMIC DNA]</scope>
    <source>
        <strain evidence="9">36N120E</strain>
    </source>
</reference>
<comment type="similarity">
    <text evidence="2">Belongs to the TDE1 family.</text>
</comment>
<name>A0A0V0R6S8_PSEPJ</name>
<keyword evidence="5 7" id="KW-0472">Membrane</keyword>
<feature type="transmembrane region" description="Helical" evidence="7">
    <location>
        <begin position="260"/>
        <end position="280"/>
    </location>
</feature>
<evidence type="ECO:0000256" key="5">
    <source>
        <dbReference type="ARBA" id="ARBA00023136"/>
    </source>
</evidence>
<comment type="subcellular location">
    <subcellularLocation>
        <location evidence="1">Membrane</location>
        <topology evidence="1">Multi-pass membrane protein</topology>
    </subcellularLocation>
</comment>
<feature type="transmembrane region" description="Helical" evidence="7">
    <location>
        <begin position="356"/>
        <end position="377"/>
    </location>
</feature>
<evidence type="ECO:0000313" key="9">
    <source>
        <dbReference type="EMBL" id="KRX09925.1"/>
    </source>
</evidence>
<feature type="transmembrane region" description="Helical" evidence="7">
    <location>
        <begin position="97"/>
        <end position="117"/>
    </location>
</feature>
<evidence type="ECO:0000256" key="6">
    <source>
        <dbReference type="SAM" id="Coils"/>
    </source>
</evidence>
<evidence type="ECO:0000256" key="8">
    <source>
        <dbReference type="SAM" id="SignalP"/>
    </source>
</evidence>
<feature type="signal peptide" evidence="8">
    <location>
        <begin position="1"/>
        <end position="18"/>
    </location>
</feature>
<evidence type="ECO:0000256" key="4">
    <source>
        <dbReference type="ARBA" id="ARBA00022989"/>
    </source>
</evidence>
<accession>A0A0V0R6S8</accession>
<evidence type="ECO:0000256" key="1">
    <source>
        <dbReference type="ARBA" id="ARBA00004141"/>
    </source>
</evidence>
<sequence>MCIAVALSAVCCAGASFCNCCCSCCKQVCGAKEMFAWFNDIFGSNIGCPGDTDGEDGLSCYGVSSLYRMSFTLVFFFSLIISFLYTRGECAKSVNEGLWTAKIFCLIAFYIICFFIPNGFFKGYVLFSQIMSTIFLLVQSVILIDLFYLWGQSWAQKYHKGSQTWGYVLIGTFVFLYIGIIVFNIFLFIWFDTSLNITLNIINCILIAVVTTVQLLGFNKYGSILTTGSVSLYMTFMNFSAMMSSKNKDGDTIMSETGAYFLNLSIGIAFIILIFFYLTFGSQQKNSNRIKTGEDAGVTNQLLLDENEQDYEDLDDEEKQQKEQNVKQLVKEAIQEEEEEKKKQELQLQAYKNNQYIIFHSVLFVASAYSCMLVTNWASPNFSSSQWNWSQYQASDASYWCKIICSWVTCVLYIWTLIAPAIFPDRDFS</sequence>
<keyword evidence="8" id="KW-0732">Signal</keyword>
<dbReference type="InterPro" id="IPR005016">
    <property type="entry name" value="TDE1/TMS"/>
</dbReference>
<proteinExistence type="inferred from homology"/>
<feature type="transmembrane region" description="Helical" evidence="7">
    <location>
        <begin position="123"/>
        <end position="144"/>
    </location>
</feature>
<keyword evidence="4 7" id="KW-1133">Transmembrane helix</keyword>
<protein>
    <recommendedName>
        <fullName evidence="11">TMS membrane protein/tumor differentially expressed protein</fullName>
    </recommendedName>
</protein>
<feature type="transmembrane region" description="Helical" evidence="7">
    <location>
        <begin position="66"/>
        <end position="85"/>
    </location>
</feature>
<dbReference type="OMA" id="ECCESEK"/>
<dbReference type="GO" id="GO:0016020">
    <property type="term" value="C:membrane"/>
    <property type="evidence" value="ECO:0007669"/>
    <property type="project" value="UniProtKB-SubCell"/>
</dbReference>
<keyword evidence="10" id="KW-1185">Reference proteome</keyword>